<evidence type="ECO:0000313" key="3">
    <source>
        <dbReference type="Proteomes" id="UP001060919"/>
    </source>
</evidence>
<keyword evidence="1" id="KW-0472">Membrane</keyword>
<sequence>MIQKLIAGFLGGLFYILITWLATLSGILEWYKNFDPNHITELVSIFAPFSLMAMFIFASIYAYHKWQPQEKRKKTFRKLMIIGCGFAFGATVTQLLLMQIDGTPIGNSLIIAGLFFASSLFLSLLISTFYLFIKNINQED</sequence>
<accession>A0A915YET2</accession>
<proteinExistence type="predicted"/>
<gene>
    <name evidence="2" type="ORF">AsAng_0025240</name>
</gene>
<organism evidence="2 3">
    <name type="scientific">Aureispira anguillae</name>
    <dbReference type="NCBI Taxonomy" id="2864201"/>
    <lineage>
        <taxon>Bacteria</taxon>
        <taxon>Pseudomonadati</taxon>
        <taxon>Bacteroidota</taxon>
        <taxon>Saprospiria</taxon>
        <taxon>Saprospirales</taxon>
        <taxon>Saprospiraceae</taxon>
        <taxon>Aureispira</taxon>
    </lineage>
</organism>
<reference evidence="2" key="1">
    <citation type="submission" date="2022-09" db="EMBL/GenBank/DDBJ databases">
        <title>Aureispira anguillicida sp. nov., isolated from Leptocephalus of Japanese eel Anguilla japonica.</title>
        <authorList>
            <person name="Yuasa K."/>
            <person name="Mekata T."/>
            <person name="Ikunari K."/>
        </authorList>
    </citation>
    <scope>NUCLEOTIDE SEQUENCE</scope>
    <source>
        <strain evidence="2">EL160426</strain>
    </source>
</reference>
<feature type="transmembrane region" description="Helical" evidence="1">
    <location>
        <begin position="75"/>
        <end position="97"/>
    </location>
</feature>
<keyword evidence="1" id="KW-0812">Transmembrane</keyword>
<evidence type="ECO:0000256" key="1">
    <source>
        <dbReference type="SAM" id="Phobius"/>
    </source>
</evidence>
<dbReference type="KEGG" id="aup:AsAng_0025240"/>
<feature type="transmembrane region" description="Helical" evidence="1">
    <location>
        <begin position="43"/>
        <end position="63"/>
    </location>
</feature>
<dbReference type="AlphaFoldDB" id="A0A915YET2"/>
<feature type="transmembrane region" description="Helical" evidence="1">
    <location>
        <begin position="109"/>
        <end position="133"/>
    </location>
</feature>
<name>A0A915YET2_9BACT</name>
<keyword evidence="3" id="KW-1185">Reference proteome</keyword>
<dbReference type="Proteomes" id="UP001060919">
    <property type="component" value="Chromosome"/>
</dbReference>
<dbReference type="EMBL" id="AP026867">
    <property type="protein sequence ID" value="BDS11810.1"/>
    <property type="molecule type" value="Genomic_DNA"/>
</dbReference>
<dbReference type="RefSeq" id="WP_264792952.1">
    <property type="nucleotide sequence ID" value="NZ_AP026867.1"/>
</dbReference>
<keyword evidence="1" id="KW-1133">Transmembrane helix</keyword>
<protein>
    <submittedName>
        <fullName evidence="2">Uncharacterized protein</fullName>
    </submittedName>
</protein>
<feature type="transmembrane region" description="Helical" evidence="1">
    <location>
        <begin position="12"/>
        <end position="31"/>
    </location>
</feature>
<evidence type="ECO:0000313" key="2">
    <source>
        <dbReference type="EMBL" id="BDS11810.1"/>
    </source>
</evidence>